<accession>A0ABY4GDQ6</accession>
<name>A0ABY4GDQ6_9BACT</name>
<keyword evidence="1" id="KW-0614">Plasmid</keyword>
<proteinExistence type="predicted"/>
<evidence type="ECO:0000313" key="2">
    <source>
        <dbReference type="Proteomes" id="UP000830401"/>
    </source>
</evidence>
<gene>
    <name evidence="1" type="ORF">MUN86_26495</name>
</gene>
<geneLocation type="plasmid" evidence="1 2">
    <name>unnamed3</name>
</geneLocation>
<evidence type="ECO:0000313" key="1">
    <source>
        <dbReference type="EMBL" id="UOQ69055.1"/>
    </source>
</evidence>
<organism evidence="1 2">
    <name type="scientific">Hymenobacter volaticus</name>
    <dbReference type="NCBI Taxonomy" id="2932254"/>
    <lineage>
        <taxon>Bacteria</taxon>
        <taxon>Pseudomonadati</taxon>
        <taxon>Bacteroidota</taxon>
        <taxon>Cytophagia</taxon>
        <taxon>Cytophagales</taxon>
        <taxon>Hymenobacteraceae</taxon>
        <taxon>Hymenobacter</taxon>
    </lineage>
</organism>
<protein>
    <submittedName>
        <fullName evidence="1">Uncharacterized protein</fullName>
    </submittedName>
</protein>
<dbReference type="Proteomes" id="UP000830401">
    <property type="component" value="Plasmid unnamed3"/>
</dbReference>
<keyword evidence="2" id="KW-1185">Reference proteome</keyword>
<dbReference type="EMBL" id="CP095064">
    <property type="protein sequence ID" value="UOQ69055.1"/>
    <property type="molecule type" value="Genomic_DNA"/>
</dbReference>
<reference evidence="1" key="1">
    <citation type="submission" date="2022-04" db="EMBL/GenBank/DDBJ databases">
        <title>Hymenobacter sp. isolated from the air.</title>
        <authorList>
            <person name="Won M."/>
            <person name="Lee C.-M."/>
            <person name="Woen H.-Y."/>
            <person name="Kwon S.-W."/>
        </authorList>
    </citation>
    <scope>NUCLEOTIDE SEQUENCE</scope>
    <source>
        <strain evidence="1">5420S-77</strain>
        <plasmid evidence="1">unnamed3</plasmid>
    </source>
</reference>
<sequence length="438" mass="48384">MLLGGYGRLAYQLLDPQYPGFTDQLLAQLLPAPLPLVTRPRPAVYDFSRVLQLYGVSLGVDTQEPQLVFAVPTVPAEPPTDEQLMLACVIVFGAQLNLTAWLTHLAACEPARPLTQLLGALARGDLHEPTWAGVIPKLLGSGRAQQRVRERLTAQPWPLSLLLNLLANAYAAPGRLAEIHASRLFFRLLRSVLDKLPAGPAAPPALRGTWVASILDGLDELTWRADAQGNPAASLRLAQMGQLVLQQLPSPAEPDQAEAWLARVQAQEHRCSWSTLSPEQALDKATVWSFSGYAGTVRLAATAFCEVAAAWYTQGRVNNQLWSASTHVLGRLRQGLRLCYALSQQQPLATEEEQENQHYLLTYLVAHLREAQQTLLGQLERIRPRRRSCPVGQRPCKARCPRVPNTLIWSRKFAGRRRSSKLCAPTATGRRHCSAWGR</sequence>